<organism evidence="1">
    <name type="scientific">marine sediment metagenome</name>
    <dbReference type="NCBI Taxonomy" id="412755"/>
    <lineage>
        <taxon>unclassified sequences</taxon>
        <taxon>metagenomes</taxon>
        <taxon>ecological metagenomes</taxon>
    </lineage>
</organism>
<reference evidence="1" key="1">
    <citation type="journal article" date="2015" name="Nature">
        <title>Complex archaea that bridge the gap between prokaryotes and eukaryotes.</title>
        <authorList>
            <person name="Spang A."/>
            <person name="Saw J.H."/>
            <person name="Jorgensen S.L."/>
            <person name="Zaremba-Niedzwiedzka K."/>
            <person name="Martijn J."/>
            <person name="Lind A.E."/>
            <person name="van Eijk R."/>
            <person name="Schleper C."/>
            <person name="Guy L."/>
            <person name="Ettema T.J."/>
        </authorList>
    </citation>
    <scope>NUCLEOTIDE SEQUENCE</scope>
</reference>
<sequence length="99" mass="11857">MQEKTLNINLPEPKNPIKVIKDGKEYEPHMCYTLEKPFVLVCKSTCIRVHTGYEPVYFKRKKIKIKLFTPVSMEIKYRIGYKYKNKEISYWINPKGEKI</sequence>
<name>A0A0F9TU21_9ZZZZ</name>
<dbReference type="EMBL" id="LAZR01000195">
    <property type="protein sequence ID" value="KKN82814.1"/>
    <property type="molecule type" value="Genomic_DNA"/>
</dbReference>
<evidence type="ECO:0000313" key="1">
    <source>
        <dbReference type="EMBL" id="KKN82814.1"/>
    </source>
</evidence>
<dbReference type="AlphaFoldDB" id="A0A0F9TU21"/>
<gene>
    <name evidence="1" type="ORF">LCGC14_0306380</name>
</gene>
<protein>
    <submittedName>
        <fullName evidence="1">Uncharacterized protein</fullName>
    </submittedName>
</protein>
<comment type="caution">
    <text evidence="1">The sequence shown here is derived from an EMBL/GenBank/DDBJ whole genome shotgun (WGS) entry which is preliminary data.</text>
</comment>
<proteinExistence type="predicted"/>
<accession>A0A0F9TU21</accession>